<evidence type="ECO:0000313" key="3">
    <source>
        <dbReference type="Proteomes" id="UP000660745"/>
    </source>
</evidence>
<feature type="transmembrane region" description="Helical" evidence="1">
    <location>
        <begin position="342"/>
        <end position="362"/>
    </location>
</feature>
<feature type="transmembrane region" description="Helical" evidence="1">
    <location>
        <begin position="458"/>
        <end position="481"/>
    </location>
</feature>
<dbReference type="Proteomes" id="UP000660745">
    <property type="component" value="Unassembled WGS sequence"/>
</dbReference>
<feature type="transmembrane region" description="Helical" evidence="1">
    <location>
        <begin position="177"/>
        <end position="195"/>
    </location>
</feature>
<feature type="transmembrane region" description="Helical" evidence="1">
    <location>
        <begin position="261"/>
        <end position="283"/>
    </location>
</feature>
<sequence length="785" mass="83529">MDGFLDTSTTGVTELRVHGVSGTPPGPMLDHPYPRLVAGDGTTGFYRRWWPAGRPSGQGADVPGVRHREAYAWGGLTSGGRTNALWLLLLPFSMANLAYFMLPRPAGGRRLRHTVEAAQRLFALLLTGTLVGALVGASVDLVGWQCTAAGRACAQESAPVWVRWLSQLWGTQESRRLAVTALVPLAVVGALWAIARRTWRRDERTVLPPSGPGRPEVLLARRRLWHGGVPVWRLRNVHIAFALGAIGLAVSAPFARSAAGLALTVANAAVQVAAVVLVILPGIARRVDPEDGDAAGWLSRACRALGVAAPVLFLVTFGWALAGLPSPEVLSAQLPGVGAGTAQVVLTMVLAVVIGAGTWALARMDRPVDPGTRPALCGVDRPVDPGARPAMGRVDRAVDASGRPAMGGMASWFTLMAAAGSANALALGLLFWTASFFGTPESPSRAADLGGDLFLDDPVWWTAALVPVMVAGVVLVAVVLWRIREATTATLAPKLTDFYGGHAGEVAGKWSLAALSDRAGLVLGLLVGAGLTGFAVVTVLYRLRLVTPVEGTAGLFATLGSWAMATLAVGLVLLGRRSYSDSRLRRTVGILWDVSTFWPRAIHPLSPPCYTERVIPELVSRVEVLTREEDDQVLISGHSQGSVIAAALVLQLDPAVRERVRLLTHGSPLRRLYAAFFPAYFGTPGLSAVRAAAPWVNLYRLSDPIGGPVFDRADPFAPANRRADGRGRDARADGRARGARVDVFCWDPPLREAGEPLAPARWHADYWFDPPYDEALGRLTGNFLP</sequence>
<keyword evidence="3" id="KW-1185">Reference proteome</keyword>
<dbReference type="EMBL" id="BMNK01000007">
    <property type="protein sequence ID" value="GGP09185.1"/>
    <property type="molecule type" value="Genomic_DNA"/>
</dbReference>
<feature type="transmembrane region" description="Helical" evidence="1">
    <location>
        <begin position="122"/>
        <end position="139"/>
    </location>
</feature>
<dbReference type="InterPro" id="IPR029058">
    <property type="entry name" value="AB_hydrolase_fold"/>
</dbReference>
<proteinExistence type="predicted"/>
<keyword evidence="1" id="KW-0812">Transmembrane</keyword>
<evidence type="ECO:0000256" key="1">
    <source>
        <dbReference type="SAM" id="Phobius"/>
    </source>
</evidence>
<protein>
    <recommendedName>
        <fullName evidence="4">Integral membrane protein</fullName>
    </recommendedName>
</protein>
<dbReference type="SUPFAM" id="SSF53474">
    <property type="entry name" value="alpha/beta-Hydrolases"/>
    <property type="match status" value="1"/>
</dbReference>
<organism evidence="2 3">
    <name type="scientific">Nonomuraea glycinis</name>
    <dbReference type="NCBI Taxonomy" id="2047744"/>
    <lineage>
        <taxon>Bacteria</taxon>
        <taxon>Bacillati</taxon>
        <taxon>Actinomycetota</taxon>
        <taxon>Actinomycetes</taxon>
        <taxon>Streptosporangiales</taxon>
        <taxon>Streptosporangiaceae</taxon>
        <taxon>Nonomuraea</taxon>
    </lineage>
</organism>
<comment type="caution">
    <text evidence="2">The sequence shown here is derived from an EMBL/GenBank/DDBJ whole genome shotgun (WGS) entry which is preliminary data.</text>
</comment>
<gene>
    <name evidence="2" type="ORF">GCM10012278_43880</name>
</gene>
<reference evidence="2" key="1">
    <citation type="journal article" date="2014" name="Int. J. Syst. Evol. Microbiol.">
        <title>Complete genome sequence of Corynebacterium casei LMG S-19264T (=DSM 44701T), isolated from a smear-ripened cheese.</title>
        <authorList>
            <consortium name="US DOE Joint Genome Institute (JGI-PGF)"/>
            <person name="Walter F."/>
            <person name="Albersmeier A."/>
            <person name="Kalinowski J."/>
            <person name="Ruckert C."/>
        </authorList>
    </citation>
    <scope>NUCLEOTIDE SEQUENCE</scope>
    <source>
        <strain evidence="2">CGMCC 4.7430</strain>
    </source>
</reference>
<evidence type="ECO:0008006" key="4">
    <source>
        <dbReference type="Google" id="ProtNLM"/>
    </source>
</evidence>
<accession>A0A918A6A9</accession>
<name>A0A918A6A9_9ACTN</name>
<feature type="transmembrane region" description="Helical" evidence="1">
    <location>
        <begin position="553"/>
        <end position="575"/>
    </location>
</feature>
<feature type="transmembrane region" description="Helical" evidence="1">
    <location>
        <begin position="84"/>
        <end position="102"/>
    </location>
</feature>
<keyword evidence="1" id="KW-0472">Membrane</keyword>
<feature type="transmembrane region" description="Helical" evidence="1">
    <location>
        <begin position="519"/>
        <end position="541"/>
    </location>
</feature>
<dbReference type="AlphaFoldDB" id="A0A918A6A9"/>
<keyword evidence="1" id="KW-1133">Transmembrane helix</keyword>
<feature type="transmembrane region" description="Helical" evidence="1">
    <location>
        <begin position="237"/>
        <end position="255"/>
    </location>
</feature>
<feature type="transmembrane region" description="Helical" evidence="1">
    <location>
        <begin position="412"/>
        <end position="438"/>
    </location>
</feature>
<dbReference type="RefSeq" id="WP_189140537.1">
    <property type="nucleotide sequence ID" value="NZ_BMNK01000007.1"/>
</dbReference>
<evidence type="ECO:0000313" key="2">
    <source>
        <dbReference type="EMBL" id="GGP09185.1"/>
    </source>
</evidence>
<reference evidence="2" key="2">
    <citation type="submission" date="2020-09" db="EMBL/GenBank/DDBJ databases">
        <authorList>
            <person name="Sun Q."/>
            <person name="Zhou Y."/>
        </authorList>
    </citation>
    <scope>NUCLEOTIDE SEQUENCE</scope>
    <source>
        <strain evidence="2">CGMCC 4.7430</strain>
    </source>
</reference>
<feature type="transmembrane region" description="Helical" evidence="1">
    <location>
        <begin position="304"/>
        <end position="322"/>
    </location>
</feature>